<accession>A0A1I3TWJ3</accession>
<dbReference type="Proteomes" id="UP000199545">
    <property type="component" value="Unassembled WGS sequence"/>
</dbReference>
<dbReference type="STRING" id="46223.SAMN05421852_1208"/>
<gene>
    <name evidence="4" type="ORF">SAMN05421852_1208</name>
</gene>
<dbReference type="SUPFAM" id="SSF55729">
    <property type="entry name" value="Acyl-CoA N-acyltransferases (Nat)"/>
    <property type="match status" value="1"/>
</dbReference>
<dbReference type="PANTHER" id="PTHR43420:SF47">
    <property type="entry name" value="N-ACETYLTRANSFERASE DOMAIN-CONTAINING PROTEIN"/>
    <property type="match status" value="1"/>
</dbReference>
<dbReference type="AlphaFoldDB" id="A0A1I3TWJ3"/>
<protein>
    <submittedName>
        <fullName evidence="4">Acetyltransferase (GNAT) family protein</fullName>
    </submittedName>
</protein>
<dbReference type="CDD" id="cd04301">
    <property type="entry name" value="NAT_SF"/>
    <property type="match status" value="1"/>
</dbReference>
<evidence type="ECO:0000259" key="3">
    <source>
        <dbReference type="PROSITE" id="PS51186"/>
    </source>
</evidence>
<dbReference type="Gene3D" id="3.40.630.30">
    <property type="match status" value="1"/>
</dbReference>
<evidence type="ECO:0000256" key="1">
    <source>
        <dbReference type="ARBA" id="ARBA00022679"/>
    </source>
</evidence>
<feature type="domain" description="N-acetyltransferase" evidence="3">
    <location>
        <begin position="1"/>
        <end position="167"/>
    </location>
</feature>
<reference evidence="4 5" key="1">
    <citation type="submission" date="2016-10" db="EMBL/GenBank/DDBJ databases">
        <authorList>
            <person name="de Groot N.N."/>
        </authorList>
    </citation>
    <scope>NUCLEOTIDE SEQUENCE [LARGE SCALE GENOMIC DNA]</scope>
    <source>
        <strain evidence="4 5">DSM 44778</strain>
    </source>
</reference>
<evidence type="ECO:0000256" key="2">
    <source>
        <dbReference type="ARBA" id="ARBA00023315"/>
    </source>
</evidence>
<name>A0A1I3TWJ3_9BACL</name>
<dbReference type="GO" id="GO:0016747">
    <property type="term" value="F:acyltransferase activity, transferring groups other than amino-acyl groups"/>
    <property type="evidence" value="ECO:0007669"/>
    <property type="project" value="InterPro"/>
</dbReference>
<dbReference type="InterPro" id="IPR000182">
    <property type="entry name" value="GNAT_dom"/>
</dbReference>
<dbReference type="EMBL" id="FORR01000020">
    <property type="protein sequence ID" value="SFJ75030.1"/>
    <property type="molecule type" value="Genomic_DNA"/>
</dbReference>
<sequence length="167" mass="19420">MEVVQANKEDLDSILDLYHTVVEVLQKNGNDQWDTDYLNDELIQEDLKKGHLFGIKKGDRFVAVLVLTEEKKPEYNQVAWKITDENPLYIHRLAVHPDFQGRGLSKKLLNFAEEYARKNGYGSLRLDAYSRNPVALNLYQGFGFEERGEIRLPSRDLPFVCFEKEVE</sequence>
<dbReference type="PANTHER" id="PTHR43420">
    <property type="entry name" value="ACETYLTRANSFERASE"/>
    <property type="match status" value="1"/>
</dbReference>
<dbReference type="PROSITE" id="PS51186">
    <property type="entry name" value="GNAT"/>
    <property type="match status" value="1"/>
</dbReference>
<dbReference type="Pfam" id="PF00583">
    <property type="entry name" value="Acetyltransf_1"/>
    <property type="match status" value="1"/>
</dbReference>
<evidence type="ECO:0000313" key="5">
    <source>
        <dbReference type="Proteomes" id="UP000199545"/>
    </source>
</evidence>
<keyword evidence="5" id="KW-1185">Reference proteome</keyword>
<dbReference type="InterPro" id="IPR050680">
    <property type="entry name" value="YpeA/RimI_acetyltransf"/>
</dbReference>
<proteinExistence type="predicted"/>
<keyword evidence="1 4" id="KW-0808">Transferase</keyword>
<evidence type="ECO:0000313" key="4">
    <source>
        <dbReference type="EMBL" id="SFJ75030.1"/>
    </source>
</evidence>
<dbReference type="RefSeq" id="WP_175482517.1">
    <property type="nucleotide sequence ID" value="NZ_FORR01000020.1"/>
</dbReference>
<dbReference type="InterPro" id="IPR016181">
    <property type="entry name" value="Acyl_CoA_acyltransferase"/>
</dbReference>
<keyword evidence="2" id="KW-0012">Acyltransferase</keyword>
<organism evidence="4 5">
    <name type="scientific">Thermoflavimicrobium dichotomicum</name>
    <dbReference type="NCBI Taxonomy" id="46223"/>
    <lineage>
        <taxon>Bacteria</taxon>
        <taxon>Bacillati</taxon>
        <taxon>Bacillota</taxon>
        <taxon>Bacilli</taxon>
        <taxon>Bacillales</taxon>
        <taxon>Thermoactinomycetaceae</taxon>
        <taxon>Thermoflavimicrobium</taxon>
    </lineage>
</organism>